<keyword evidence="4 7" id="KW-0812">Transmembrane</keyword>
<dbReference type="GO" id="GO:0015144">
    <property type="term" value="F:carbohydrate transmembrane transporter activity"/>
    <property type="evidence" value="ECO:0007669"/>
    <property type="project" value="InterPro"/>
</dbReference>
<evidence type="ECO:0000313" key="10">
    <source>
        <dbReference type="Proteomes" id="UP001058974"/>
    </source>
</evidence>
<feature type="domain" description="Major facilitator superfamily (MFS) profile" evidence="8">
    <location>
        <begin position="1"/>
        <end position="113"/>
    </location>
</feature>
<feature type="transmembrane region" description="Helical" evidence="7">
    <location>
        <begin position="89"/>
        <end position="111"/>
    </location>
</feature>
<evidence type="ECO:0000259" key="8">
    <source>
        <dbReference type="PROSITE" id="PS50850"/>
    </source>
</evidence>
<dbReference type="Gramene" id="Psat05G0740200-T1">
    <property type="protein sequence ID" value="KAI5412757.1"/>
    <property type="gene ID" value="KIW84_057402"/>
</dbReference>
<comment type="similarity">
    <text evidence="2">Belongs to the major facilitator superfamily. Sugar transporter (TC 2.A.1.1) family.</text>
</comment>
<comment type="subcellular location">
    <subcellularLocation>
        <location evidence="1">Membrane</location>
        <topology evidence="1">Multi-pass membrane protein</topology>
    </subcellularLocation>
</comment>
<evidence type="ECO:0000256" key="1">
    <source>
        <dbReference type="ARBA" id="ARBA00004141"/>
    </source>
</evidence>
<keyword evidence="5 7" id="KW-1133">Transmembrane helix</keyword>
<dbReference type="InterPro" id="IPR036259">
    <property type="entry name" value="MFS_trans_sf"/>
</dbReference>
<feature type="transmembrane region" description="Helical" evidence="7">
    <location>
        <begin position="49"/>
        <end position="69"/>
    </location>
</feature>
<organism evidence="9 10">
    <name type="scientific">Pisum sativum</name>
    <name type="common">Garden pea</name>
    <name type="synonym">Lathyrus oleraceus</name>
    <dbReference type="NCBI Taxonomy" id="3888"/>
    <lineage>
        <taxon>Eukaryota</taxon>
        <taxon>Viridiplantae</taxon>
        <taxon>Streptophyta</taxon>
        <taxon>Embryophyta</taxon>
        <taxon>Tracheophyta</taxon>
        <taxon>Spermatophyta</taxon>
        <taxon>Magnoliopsida</taxon>
        <taxon>eudicotyledons</taxon>
        <taxon>Gunneridae</taxon>
        <taxon>Pentapetalae</taxon>
        <taxon>rosids</taxon>
        <taxon>fabids</taxon>
        <taxon>Fabales</taxon>
        <taxon>Fabaceae</taxon>
        <taxon>Papilionoideae</taxon>
        <taxon>50 kb inversion clade</taxon>
        <taxon>NPAAA clade</taxon>
        <taxon>Hologalegina</taxon>
        <taxon>IRL clade</taxon>
        <taxon>Fabeae</taxon>
        <taxon>Lathyrus</taxon>
    </lineage>
</organism>
<dbReference type="EMBL" id="JAMSHJ010000005">
    <property type="protein sequence ID" value="KAI5412757.1"/>
    <property type="molecule type" value="Genomic_DNA"/>
</dbReference>
<evidence type="ECO:0000256" key="6">
    <source>
        <dbReference type="ARBA" id="ARBA00023136"/>
    </source>
</evidence>
<evidence type="ECO:0000256" key="4">
    <source>
        <dbReference type="ARBA" id="ARBA00022692"/>
    </source>
</evidence>
<dbReference type="PANTHER" id="PTHR23500">
    <property type="entry name" value="SOLUTE CARRIER FAMILY 2, FACILITATED GLUCOSE TRANSPORTER"/>
    <property type="match status" value="1"/>
</dbReference>
<keyword evidence="3" id="KW-0813">Transport</keyword>
<keyword evidence="10" id="KW-1185">Reference proteome</keyword>
<dbReference type="PANTHER" id="PTHR23500:SF460">
    <property type="entry name" value="SUGAR TRANSPORT PROTEIN 11"/>
    <property type="match status" value="1"/>
</dbReference>
<reference evidence="9 10" key="1">
    <citation type="journal article" date="2022" name="Nat. Genet.">
        <title>Improved pea reference genome and pan-genome highlight genomic features and evolutionary characteristics.</title>
        <authorList>
            <person name="Yang T."/>
            <person name="Liu R."/>
            <person name="Luo Y."/>
            <person name="Hu S."/>
            <person name="Wang D."/>
            <person name="Wang C."/>
            <person name="Pandey M.K."/>
            <person name="Ge S."/>
            <person name="Xu Q."/>
            <person name="Li N."/>
            <person name="Li G."/>
            <person name="Huang Y."/>
            <person name="Saxena R.K."/>
            <person name="Ji Y."/>
            <person name="Li M."/>
            <person name="Yan X."/>
            <person name="He Y."/>
            <person name="Liu Y."/>
            <person name="Wang X."/>
            <person name="Xiang C."/>
            <person name="Varshney R.K."/>
            <person name="Ding H."/>
            <person name="Gao S."/>
            <person name="Zong X."/>
        </authorList>
    </citation>
    <scope>NUCLEOTIDE SEQUENCE [LARGE SCALE GENOMIC DNA]</scope>
    <source>
        <strain evidence="9 10">cv. Zhongwan 6</strain>
    </source>
</reference>
<dbReference type="Gene3D" id="1.20.1250.20">
    <property type="entry name" value="MFS general substrate transporter like domains"/>
    <property type="match status" value="1"/>
</dbReference>
<evidence type="ECO:0000256" key="7">
    <source>
        <dbReference type="SAM" id="Phobius"/>
    </source>
</evidence>
<evidence type="ECO:0000256" key="3">
    <source>
        <dbReference type="ARBA" id="ARBA00022448"/>
    </source>
</evidence>
<dbReference type="InterPro" id="IPR020846">
    <property type="entry name" value="MFS_dom"/>
</dbReference>
<dbReference type="PROSITE" id="PS50850">
    <property type="entry name" value="MFS"/>
    <property type="match status" value="1"/>
</dbReference>
<comment type="caution">
    <text evidence="9">The sequence shown here is derived from an EMBL/GenBank/DDBJ whole genome shotgun (WGS) entry which is preliminary data.</text>
</comment>
<sequence>MIMFYAPVIFKTLGFGSEASLMSSVITRGFNVVVTFVSIFIVDKFGRKILFLEGGVQIFIFQIVVGSMIDINFGVSGENLFTNVEANLLLFFICVYVAAYAWSLSPLGWLVPS</sequence>
<evidence type="ECO:0000256" key="5">
    <source>
        <dbReference type="ARBA" id="ARBA00022989"/>
    </source>
</evidence>
<accession>A0A9D4X3M2</accession>
<keyword evidence="9" id="KW-0762">Sugar transport</keyword>
<evidence type="ECO:0000256" key="2">
    <source>
        <dbReference type="ARBA" id="ARBA00010992"/>
    </source>
</evidence>
<dbReference type="PROSITE" id="PS00216">
    <property type="entry name" value="SUGAR_TRANSPORT_1"/>
    <property type="match status" value="1"/>
</dbReference>
<gene>
    <name evidence="9" type="ORF">KIW84_057402</name>
</gene>
<dbReference type="Pfam" id="PF00083">
    <property type="entry name" value="Sugar_tr"/>
    <property type="match status" value="1"/>
</dbReference>
<evidence type="ECO:0000313" key="9">
    <source>
        <dbReference type="EMBL" id="KAI5412757.1"/>
    </source>
</evidence>
<dbReference type="GO" id="GO:0016020">
    <property type="term" value="C:membrane"/>
    <property type="evidence" value="ECO:0007669"/>
    <property type="project" value="UniProtKB-SubCell"/>
</dbReference>
<dbReference type="AlphaFoldDB" id="A0A9D4X3M2"/>
<proteinExistence type="inferred from homology"/>
<name>A0A9D4X3M2_PEA</name>
<dbReference type="Proteomes" id="UP001058974">
    <property type="component" value="Chromosome 5"/>
</dbReference>
<protein>
    <submittedName>
        <fullName evidence="9">Sugar transport protein 10</fullName>
    </submittedName>
</protein>
<dbReference type="InterPro" id="IPR045262">
    <property type="entry name" value="STP/PLT_plant"/>
</dbReference>
<keyword evidence="6 7" id="KW-0472">Membrane</keyword>
<feature type="transmembrane region" description="Helical" evidence="7">
    <location>
        <begin position="20"/>
        <end position="42"/>
    </location>
</feature>
<dbReference type="InterPro" id="IPR005829">
    <property type="entry name" value="Sugar_transporter_CS"/>
</dbReference>
<dbReference type="InterPro" id="IPR005828">
    <property type="entry name" value="MFS_sugar_transport-like"/>
</dbReference>
<dbReference type="SUPFAM" id="SSF103473">
    <property type="entry name" value="MFS general substrate transporter"/>
    <property type="match status" value="1"/>
</dbReference>